<feature type="transmembrane region" description="Helical" evidence="6">
    <location>
        <begin position="366"/>
        <end position="385"/>
    </location>
</feature>
<feature type="transmembrane region" description="Helical" evidence="6">
    <location>
        <begin position="276"/>
        <end position="296"/>
    </location>
</feature>
<dbReference type="Gene3D" id="1.20.1250.20">
    <property type="entry name" value="MFS general substrate transporter like domains"/>
    <property type="match status" value="1"/>
</dbReference>
<keyword evidence="2" id="KW-1003">Cell membrane</keyword>
<dbReference type="CDD" id="cd06173">
    <property type="entry name" value="MFS_MefA_like"/>
    <property type="match status" value="1"/>
</dbReference>
<evidence type="ECO:0000313" key="7">
    <source>
        <dbReference type="EMBL" id="MFD2420488.1"/>
    </source>
</evidence>
<evidence type="ECO:0000313" key="8">
    <source>
        <dbReference type="Proteomes" id="UP001597417"/>
    </source>
</evidence>
<dbReference type="Pfam" id="PF07690">
    <property type="entry name" value="MFS_1"/>
    <property type="match status" value="1"/>
</dbReference>
<comment type="caution">
    <text evidence="7">The sequence shown here is derived from an EMBL/GenBank/DDBJ whole genome shotgun (WGS) entry which is preliminary data.</text>
</comment>
<name>A0ABW5FZJ3_9PSEU</name>
<dbReference type="EMBL" id="JBHUKR010000019">
    <property type="protein sequence ID" value="MFD2420488.1"/>
    <property type="molecule type" value="Genomic_DNA"/>
</dbReference>
<protein>
    <submittedName>
        <fullName evidence="7">MFS transporter</fullName>
    </submittedName>
</protein>
<dbReference type="RefSeq" id="WP_378268567.1">
    <property type="nucleotide sequence ID" value="NZ_JBHUKR010000019.1"/>
</dbReference>
<evidence type="ECO:0000256" key="3">
    <source>
        <dbReference type="ARBA" id="ARBA00022692"/>
    </source>
</evidence>
<feature type="transmembrane region" description="Helical" evidence="6">
    <location>
        <begin position="138"/>
        <end position="161"/>
    </location>
</feature>
<sequence>MSTSARVVLLASATAISALGNGFGRIAVTFGVLGLPGVTAKGLSFVLVCLMVPQILFVLFGGVIADRVSRFRLLAFSDVLSALAYSGLAAGVCRHAPIPALAGCAAVAGTASALSLPASSGLVPEVAAAERIQRTNSLLMAATRGADLLGTVLGGSVVAWLGAPSTLLLDAVSFAASAVLIALLRLPSRARAEATSLLGDLRLGWREFAGRQWLWVTVAALSLTAASLTAGIGVLGPIVALRSWGGPQAWSLVAGASTLGMLCGAGVSARLRPQRPVVAGLLMMSLLAVPPLLLAANVPPWAVMPAMFCAGLANDVFGVLWNTAMQREVPEEVLARVASYDWLGTMVLAPVGVLVAAPLSTAFGPSPVLVGCAVLVAVSTAAALASPGVRRLRRVTGVSEITTVL</sequence>
<gene>
    <name evidence="7" type="ORF">ACFSXZ_29590</name>
</gene>
<feature type="transmembrane region" description="Helical" evidence="6">
    <location>
        <begin position="43"/>
        <end position="64"/>
    </location>
</feature>
<dbReference type="PANTHER" id="PTHR23513">
    <property type="entry name" value="INTEGRAL MEMBRANE EFFLUX PROTEIN-RELATED"/>
    <property type="match status" value="1"/>
</dbReference>
<dbReference type="InterPro" id="IPR011701">
    <property type="entry name" value="MFS"/>
</dbReference>
<keyword evidence="4 6" id="KW-1133">Transmembrane helix</keyword>
<dbReference type="Proteomes" id="UP001597417">
    <property type="component" value="Unassembled WGS sequence"/>
</dbReference>
<feature type="transmembrane region" description="Helical" evidence="6">
    <location>
        <begin position="250"/>
        <end position="269"/>
    </location>
</feature>
<feature type="transmembrane region" description="Helical" evidence="6">
    <location>
        <begin position="167"/>
        <end position="186"/>
    </location>
</feature>
<feature type="transmembrane region" description="Helical" evidence="6">
    <location>
        <begin position="302"/>
        <end position="321"/>
    </location>
</feature>
<feature type="transmembrane region" description="Helical" evidence="6">
    <location>
        <begin position="342"/>
        <end position="360"/>
    </location>
</feature>
<evidence type="ECO:0000256" key="1">
    <source>
        <dbReference type="ARBA" id="ARBA00004651"/>
    </source>
</evidence>
<comment type="subcellular location">
    <subcellularLocation>
        <location evidence="1">Cell membrane</location>
        <topology evidence="1">Multi-pass membrane protein</topology>
    </subcellularLocation>
</comment>
<proteinExistence type="predicted"/>
<dbReference type="PANTHER" id="PTHR23513:SF11">
    <property type="entry name" value="STAPHYLOFERRIN A TRANSPORTER"/>
    <property type="match status" value="1"/>
</dbReference>
<evidence type="ECO:0000256" key="5">
    <source>
        <dbReference type="ARBA" id="ARBA00023136"/>
    </source>
</evidence>
<keyword evidence="5 6" id="KW-0472">Membrane</keyword>
<organism evidence="7 8">
    <name type="scientific">Amycolatopsis pigmentata</name>
    <dbReference type="NCBI Taxonomy" id="450801"/>
    <lineage>
        <taxon>Bacteria</taxon>
        <taxon>Bacillati</taxon>
        <taxon>Actinomycetota</taxon>
        <taxon>Actinomycetes</taxon>
        <taxon>Pseudonocardiales</taxon>
        <taxon>Pseudonocardiaceae</taxon>
        <taxon>Amycolatopsis</taxon>
    </lineage>
</organism>
<evidence type="ECO:0000256" key="6">
    <source>
        <dbReference type="SAM" id="Phobius"/>
    </source>
</evidence>
<accession>A0ABW5FZJ3</accession>
<dbReference type="InterPro" id="IPR036259">
    <property type="entry name" value="MFS_trans_sf"/>
</dbReference>
<feature type="transmembrane region" description="Helical" evidence="6">
    <location>
        <begin position="213"/>
        <end position="238"/>
    </location>
</feature>
<keyword evidence="8" id="KW-1185">Reference proteome</keyword>
<keyword evidence="3 6" id="KW-0812">Transmembrane</keyword>
<dbReference type="SUPFAM" id="SSF103473">
    <property type="entry name" value="MFS general substrate transporter"/>
    <property type="match status" value="1"/>
</dbReference>
<evidence type="ECO:0000256" key="2">
    <source>
        <dbReference type="ARBA" id="ARBA00022475"/>
    </source>
</evidence>
<reference evidence="8" key="1">
    <citation type="journal article" date="2019" name="Int. J. Syst. Evol. Microbiol.">
        <title>The Global Catalogue of Microorganisms (GCM) 10K type strain sequencing project: providing services to taxonomists for standard genome sequencing and annotation.</title>
        <authorList>
            <consortium name="The Broad Institute Genomics Platform"/>
            <consortium name="The Broad Institute Genome Sequencing Center for Infectious Disease"/>
            <person name="Wu L."/>
            <person name="Ma J."/>
        </authorList>
    </citation>
    <scope>NUCLEOTIDE SEQUENCE [LARGE SCALE GENOMIC DNA]</scope>
    <source>
        <strain evidence="8">CGMCC 4.7645</strain>
    </source>
</reference>
<evidence type="ECO:0000256" key="4">
    <source>
        <dbReference type="ARBA" id="ARBA00022989"/>
    </source>
</evidence>